<name>A0A7G9RY93_9FIRM</name>
<dbReference type="RefSeq" id="WP_187533694.1">
    <property type="nucleotide sequence ID" value="NZ_CBCSHU010000016.1"/>
</dbReference>
<gene>
    <name evidence="1" type="ORF">H9L01_09370</name>
</gene>
<dbReference type="EMBL" id="CP060715">
    <property type="protein sequence ID" value="QNN60568.1"/>
    <property type="molecule type" value="Genomic_DNA"/>
</dbReference>
<proteinExistence type="predicted"/>
<evidence type="ECO:0000313" key="1">
    <source>
        <dbReference type="EMBL" id="QNN60568.1"/>
    </source>
</evidence>
<sequence>MIALGDSGQCVIISLDTFESRKIDSMTGHLYSVVANRDEALILNDEGETYLLERFFDEWTLNPWIHLTTDIVLGTQWKDGFIVQNLDGIWQAVSINKLRDYQSLFAIDLYK</sequence>
<reference evidence="1 2" key="1">
    <citation type="submission" date="2020-08" db="EMBL/GenBank/DDBJ databases">
        <title>Genome sequence of Erysipelothrix inopinata DSM 15511T.</title>
        <authorList>
            <person name="Hyun D.-W."/>
            <person name="Bae J.-W."/>
        </authorList>
    </citation>
    <scope>NUCLEOTIDE SEQUENCE [LARGE SCALE GENOMIC DNA]</scope>
    <source>
        <strain evidence="1 2">DSM 15511</strain>
    </source>
</reference>
<dbReference type="AlphaFoldDB" id="A0A7G9RY93"/>
<protein>
    <submittedName>
        <fullName evidence="1">Uncharacterized protein</fullName>
    </submittedName>
</protein>
<keyword evidence="2" id="KW-1185">Reference proteome</keyword>
<organism evidence="1 2">
    <name type="scientific">Erysipelothrix inopinata</name>
    <dbReference type="NCBI Taxonomy" id="225084"/>
    <lineage>
        <taxon>Bacteria</taxon>
        <taxon>Bacillati</taxon>
        <taxon>Bacillota</taxon>
        <taxon>Erysipelotrichia</taxon>
        <taxon>Erysipelotrichales</taxon>
        <taxon>Erysipelotrichaceae</taxon>
        <taxon>Erysipelothrix</taxon>
    </lineage>
</organism>
<accession>A0A7G9RY93</accession>
<evidence type="ECO:0000313" key="2">
    <source>
        <dbReference type="Proteomes" id="UP000515928"/>
    </source>
</evidence>
<dbReference type="KEGG" id="eio:H9L01_09370"/>
<dbReference type="Proteomes" id="UP000515928">
    <property type="component" value="Chromosome"/>
</dbReference>